<evidence type="ECO:0000313" key="3">
    <source>
        <dbReference type="Proteomes" id="UP000664096"/>
    </source>
</evidence>
<sequence>MWKLALILFIVIGPTLAGAGALVPLTVYGVNDFNPLLLIGSAVAGALVAVPVSYVVARKIGTLMGPKPTPQL</sequence>
<evidence type="ECO:0000313" key="2">
    <source>
        <dbReference type="EMBL" id="MBN9671280.1"/>
    </source>
</evidence>
<dbReference type="Proteomes" id="UP000664096">
    <property type="component" value="Unassembled WGS sequence"/>
</dbReference>
<reference evidence="2" key="1">
    <citation type="submission" date="2020-12" db="EMBL/GenBank/DDBJ databases">
        <title>Oil enriched cultivation method for isolating marine PHA-producing bacteria.</title>
        <authorList>
            <person name="Zheng W."/>
            <person name="Yu S."/>
            <person name="Huang Y."/>
        </authorList>
    </citation>
    <scope>NUCLEOTIDE SEQUENCE</scope>
    <source>
        <strain evidence="2">SY-2-12</strain>
    </source>
</reference>
<keyword evidence="1" id="KW-0812">Transmembrane</keyword>
<proteinExistence type="predicted"/>
<evidence type="ECO:0000256" key="1">
    <source>
        <dbReference type="SAM" id="Phobius"/>
    </source>
</evidence>
<gene>
    <name evidence="2" type="ORF">JF539_13115</name>
</gene>
<protein>
    <recommendedName>
        <fullName evidence="4">CTP synthetase</fullName>
    </recommendedName>
</protein>
<accession>A0A939J4K5</accession>
<name>A0A939J4K5_9HYPH</name>
<comment type="caution">
    <text evidence="2">The sequence shown here is derived from an EMBL/GenBank/DDBJ whole genome shotgun (WGS) entry which is preliminary data.</text>
</comment>
<dbReference type="RefSeq" id="WP_207141122.1">
    <property type="nucleotide sequence ID" value="NZ_JAEKJZ010000002.1"/>
</dbReference>
<feature type="transmembrane region" description="Helical" evidence="1">
    <location>
        <begin position="35"/>
        <end position="57"/>
    </location>
</feature>
<evidence type="ECO:0008006" key="4">
    <source>
        <dbReference type="Google" id="ProtNLM"/>
    </source>
</evidence>
<dbReference type="AlphaFoldDB" id="A0A939J4K5"/>
<keyword evidence="1" id="KW-1133">Transmembrane helix</keyword>
<keyword evidence="1" id="KW-0472">Membrane</keyword>
<organism evidence="2 3">
    <name type="scientific">Roseibium aggregatum</name>
    <dbReference type="NCBI Taxonomy" id="187304"/>
    <lineage>
        <taxon>Bacteria</taxon>
        <taxon>Pseudomonadati</taxon>
        <taxon>Pseudomonadota</taxon>
        <taxon>Alphaproteobacteria</taxon>
        <taxon>Hyphomicrobiales</taxon>
        <taxon>Stappiaceae</taxon>
        <taxon>Roseibium</taxon>
    </lineage>
</organism>
<dbReference type="EMBL" id="JAEKJZ010000002">
    <property type="protein sequence ID" value="MBN9671280.1"/>
    <property type="molecule type" value="Genomic_DNA"/>
</dbReference>